<dbReference type="eggNOG" id="KOG1293">
    <property type="taxonomic scope" value="Eukaryota"/>
</dbReference>
<keyword evidence="5" id="KW-0539">Nucleus</keyword>
<comment type="subcellular location">
    <subcellularLocation>
        <location evidence="2">Cytoplasm</location>
    </subcellularLocation>
    <subcellularLocation>
        <location evidence="1">Nucleus</location>
    </subcellularLocation>
</comment>
<sequence length="368" mass="42002">MFRLLRHPEIDVQIAATGAICNLVTEVSPMRERLNEAGIMKVLCEHAHSLNAALRLNALWALKHFIDGVAADLKKECLEELESGWLVQLICDDTEDEALYARTKSERPGSQVSPNDLDEDMEMDQSEEDSKPWQLSGTPRSSNERTRTVRLRQAERKISVLREAELNPVRKARNDDLAIQEQGLNFIRNLIGPVRPGTSSDSSRDNTEMIDYLFSQLGQDRLFGILESKLQVKFLHPFSRRFSANKDSRVLYPQAKIIEAVVFILVHMAASVPRHRQIVISQTKLLQDLGKHFTSKDKDVRVALCHLIANLTWQDDSTDEDASRQRAVELKRLGLLNKLESLEQEDSELDVRERAKAAIWQINKQRGY</sequence>
<keyword evidence="3" id="KW-0963">Cytoplasm</keyword>
<keyword evidence="8" id="KW-1185">Reference proteome</keyword>
<dbReference type="GO" id="GO:0043161">
    <property type="term" value="P:proteasome-mediated ubiquitin-dependent protein catabolic process"/>
    <property type="evidence" value="ECO:0007669"/>
    <property type="project" value="TreeGrafter"/>
</dbReference>
<dbReference type="GO" id="GO:0005634">
    <property type="term" value="C:nucleus"/>
    <property type="evidence" value="ECO:0007669"/>
    <property type="project" value="UniProtKB-SubCell"/>
</dbReference>
<feature type="region of interest" description="Disordered" evidence="6">
    <location>
        <begin position="101"/>
        <end position="149"/>
    </location>
</feature>
<dbReference type="InterPro" id="IPR011989">
    <property type="entry name" value="ARM-like"/>
</dbReference>
<protein>
    <submittedName>
        <fullName evidence="7">Putative armadillo repeat protein</fullName>
    </submittedName>
</protein>
<dbReference type="Gene3D" id="1.25.10.10">
    <property type="entry name" value="Leucine-rich Repeat Variant"/>
    <property type="match status" value="2"/>
</dbReference>
<dbReference type="PANTHER" id="PTHR15651">
    <property type="entry name" value="ARMADILLO REPEAT-CONTAINING PROTEIN 8"/>
    <property type="match status" value="1"/>
</dbReference>
<evidence type="ECO:0000313" key="8">
    <source>
        <dbReference type="Proteomes" id="UP000014074"/>
    </source>
</evidence>
<organism evidence="7 8">
    <name type="scientific">Phaeoacremonium minimum (strain UCR-PA7)</name>
    <name type="common">Esca disease fungus</name>
    <name type="synonym">Togninia minima</name>
    <dbReference type="NCBI Taxonomy" id="1286976"/>
    <lineage>
        <taxon>Eukaryota</taxon>
        <taxon>Fungi</taxon>
        <taxon>Dikarya</taxon>
        <taxon>Ascomycota</taxon>
        <taxon>Pezizomycotina</taxon>
        <taxon>Sordariomycetes</taxon>
        <taxon>Sordariomycetidae</taxon>
        <taxon>Togniniales</taxon>
        <taxon>Togniniaceae</taxon>
        <taxon>Phaeoacremonium</taxon>
    </lineage>
</organism>
<dbReference type="EMBL" id="KB933118">
    <property type="protein sequence ID" value="EOO00003.1"/>
    <property type="molecule type" value="Genomic_DNA"/>
</dbReference>
<evidence type="ECO:0000256" key="3">
    <source>
        <dbReference type="ARBA" id="ARBA00022490"/>
    </source>
</evidence>
<dbReference type="GO" id="GO:0005737">
    <property type="term" value="C:cytoplasm"/>
    <property type="evidence" value="ECO:0007669"/>
    <property type="project" value="UniProtKB-SubCell"/>
</dbReference>
<evidence type="ECO:0000256" key="2">
    <source>
        <dbReference type="ARBA" id="ARBA00004496"/>
    </source>
</evidence>
<evidence type="ECO:0000256" key="6">
    <source>
        <dbReference type="SAM" id="MobiDB-lite"/>
    </source>
</evidence>
<dbReference type="HOGENOM" id="CLU_752683_0_0_1"/>
<accession>R8BKV4</accession>
<dbReference type="InterPro" id="IPR038739">
    <property type="entry name" value="ARMC8/Vid28"/>
</dbReference>
<dbReference type="Proteomes" id="UP000014074">
    <property type="component" value="Unassembled WGS sequence"/>
</dbReference>
<name>R8BKV4_PHAM7</name>
<dbReference type="SUPFAM" id="SSF48371">
    <property type="entry name" value="ARM repeat"/>
    <property type="match status" value="1"/>
</dbReference>
<proteinExistence type="predicted"/>
<dbReference type="GO" id="GO:0034657">
    <property type="term" value="C:GID complex"/>
    <property type="evidence" value="ECO:0007669"/>
    <property type="project" value="TreeGrafter"/>
</dbReference>
<evidence type="ECO:0000313" key="7">
    <source>
        <dbReference type="EMBL" id="EOO00003.1"/>
    </source>
</evidence>
<evidence type="ECO:0000256" key="1">
    <source>
        <dbReference type="ARBA" id="ARBA00004123"/>
    </source>
</evidence>
<keyword evidence="4" id="KW-0677">Repeat</keyword>
<dbReference type="PANTHER" id="PTHR15651:SF7">
    <property type="entry name" value="ARMADILLO REPEAT-CONTAINING PROTEIN 8"/>
    <property type="match status" value="1"/>
</dbReference>
<dbReference type="OrthoDB" id="5559898at2759"/>
<dbReference type="KEGG" id="tmn:UCRPA7_4473"/>
<evidence type="ECO:0000256" key="4">
    <source>
        <dbReference type="ARBA" id="ARBA00022737"/>
    </source>
</evidence>
<feature type="compositionally biased region" description="Acidic residues" evidence="6">
    <location>
        <begin position="116"/>
        <end position="127"/>
    </location>
</feature>
<gene>
    <name evidence="7" type="ORF">UCRPA7_4473</name>
</gene>
<dbReference type="GeneID" id="19324928"/>
<evidence type="ECO:0000256" key="5">
    <source>
        <dbReference type="ARBA" id="ARBA00023242"/>
    </source>
</evidence>
<dbReference type="InterPro" id="IPR016024">
    <property type="entry name" value="ARM-type_fold"/>
</dbReference>
<dbReference type="AlphaFoldDB" id="R8BKV4"/>
<reference evidence="8" key="1">
    <citation type="journal article" date="2013" name="Genome Announc.">
        <title>Draft genome sequence of the ascomycete Phaeoacremonium aleophilum strain UCR-PA7, a causal agent of the esca disease complex in grapevines.</title>
        <authorList>
            <person name="Blanco-Ulate B."/>
            <person name="Rolshausen P."/>
            <person name="Cantu D."/>
        </authorList>
    </citation>
    <scope>NUCLEOTIDE SEQUENCE [LARGE SCALE GENOMIC DNA]</scope>
    <source>
        <strain evidence="8">UCR-PA7</strain>
    </source>
</reference>
<dbReference type="RefSeq" id="XP_007915164.1">
    <property type="nucleotide sequence ID" value="XM_007916973.1"/>
</dbReference>